<name>A0ABU6N7T4_9BACI</name>
<comment type="caution">
    <text evidence="1">The sequence shown here is derived from an EMBL/GenBank/DDBJ whole genome shotgun (WGS) entry which is preliminary data.</text>
</comment>
<keyword evidence="2" id="KW-1185">Reference proteome</keyword>
<organism evidence="1 2">
    <name type="scientific">Bacillus xiapuensis</name>
    <dbReference type="NCBI Taxonomy" id="2014075"/>
    <lineage>
        <taxon>Bacteria</taxon>
        <taxon>Bacillati</taxon>
        <taxon>Bacillota</taxon>
        <taxon>Bacilli</taxon>
        <taxon>Bacillales</taxon>
        <taxon>Bacillaceae</taxon>
        <taxon>Bacillus</taxon>
    </lineage>
</organism>
<evidence type="ECO:0000313" key="2">
    <source>
        <dbReference type="Proteomes" id="UP001330749"/>
    </source>
</evidence>
<evidence type="ECO:0000313" key="1">
    <source>
        <dbReference type="EMBL" id="MED3561491.1"/>
    </source>
</evidence>
<proteinExistence type="predicted"/>
<protein>
    <submittedName>
        <fullName evidence="1">Uncharacterized protein</fullName>
    </submittedName>
</protein>
<reference evidence="1 2" key="1">
    <citation type="submission" date="2023-03" db="EMBL/GenBank/DDBJ databases">
        <title>Bacillus Genome Sequencing.</title>
        <authorList>
            <person name="Dunlap C."/>
        </authorList>
    </citation>
    <scope>NUCLEOTIDE SEQUENCE [LARGE SCALE GENOMIC DNA]</scope>
    <source>
        <strain evidence="1 2">B-14544</strain>
    </source>
</reference>
<sequence length="45" mass="5134">MGVVAEKVNQVLKEYSLKSSETVEILLTLRKQFENQVKGVKVDVR</sequence>
<dbReference type="RefSeq" id="WP_327966363.1">
    <property type="nucleotide sequence ID" value="NZ_JARMQG010000027.1"/>
</dbReference>
<gene>
    <name evidence="1" type="ORF">P4447_02865</name>
</gene>
<dbReference type="EMBL" id="JARMQG010000027">
    <property type="protein sequence ID" value="MED3561491.1"/>
    <property type="molecule type" value="Genomic_DNA"/>
</dbReference>
<accession>A0ABU6N7T4</accession>
<dbReference type="Proteomes" id="UP001330749">
    <property type="component" value="Unassembled WGS sequence"/>
</dbReference>